<feature type="transmembrane region" description="Helical" evidence="1">
    <location>
        <begin position="141"/>
        <end position="161"/>
    </location>
</feature>
<reference evidence="2 4" key="1">
    <citation type="journal article" date="2012" name="Nat. Biotechnol.">
        <title>Reference genome sequence of the model plant Setaria.</title>
        <authorList>
            <person name="Bennetzen J.L."/>
            <person name="Schmutz J."/>
            <person name="Wang H."/>
            <person name="Percifield R."/>
            <person name="Hawkins J."/>
            <person name="Pontaroli A.C."/>
            <person name="Estep M."/>
            <person name="Feng L."/>
            <person name="Vaughn J.N."/>
            <person name="Grimwood J."/>
            <person name="Jenkins J."/>
            <person name="Barry K."/>
            <person name="Lindquist E."/>
            <person name="Hellsten U."/>
            <person name="Deshpande S."/>
            <person name="Wang X."/>
            <person name="Wu X."/>
            <person name="Mitros T."/>
            <person name="Triplett J."/>
            <person name="Yang X."/>
            <person name="Ye C.Y."/>
            <person name="Mauro-Herrera M."/>
            <person name="Wang L."/>
            <person name="Li P."/>
            <person name="Sharma M."/>
            <person name="Sharma R."/>
            <person name="Ronald P.C."/>
            <person name="Panaud O."/>
            <person name="Kellogg E.A."/>
            <person name="Brutnell T.P."/>
            <person name="Doust A.N."/>
            <person name="Tuskan G.A."/>
            <person name="Rokhsar D."/>
            <person name="Devos K.M."/>
        </authorList>
    </citation>
    <scope>NUCLEOTIDE SEQUENCE [LARGE SCALE GENOMIC DNA]</scope>
    <source>
        <strain evidence="4">cv. Yugu1</strain>
        <strain evidence="2">Yugu1</strain>
    </source>
</reference>
<keyword evidence="1" id="KW-0472">Membrane</keyword>
<evidence type="ECO:0000313" key="4">
    <source>
        <dbReference type="Proteomes" id="UP000004995"/>
    </source>
</evidence>
<dbReference type="InParanoid" id="K3Z2V9"/>
<dbReference type="HOGENOM" id="CLU_111346_0_0_1"/>
<dbReference type="Gramene" id="KQK85704">
    <property type="protein sequence ID" value="KQK85704"/>
    <property type="gene ID" value="SETIT_020877mg"/>
</dbReference>
<gene>
    <name evidence="2" type="ORF">SETIT_J015800v2</name>
</gene>
<sequence length="216" mass="25341">MTKDETLLVFTLVVSSVSVFLFGILLFMVLISATRDFRERTKSKLVKIMIWAGIVVITFAIAVRIYPIFIFLLKERIKPLVEALYDKLPWIWEVSLSRYWDRLIDFLDRYLWACAQRIQTGIRKQKGEFVVTFSCRVKKRLYARAIEVGIHLSLLSNLFWILKTTLAGFLGSFRLYLVYFGFYCLLFSGRWLRTSEDRGERQAQISGILLRGMLIQ</sequence>
<dbReference type="AlphaFoldDB" id="K3Z2V9"/>
<keyword evidence="4" id="KW-1185">Reference proteome</keyword>
<reference evidence="3" key="3">
    <citation type="submission" date="2018-08" db="UniProtKB">
        <authorList>
            <consortium name="EnsemblPlants"/>
        </authorList>
    </citation>
    <scope>IDENTIFICATION</scope>
    <source>
        <strain evidence="3">Yugu1</strain>
    </source>
</reference>
<reference evidence="2" key="2">
    <citation type="submission" date="2015-07" db="EMBL/GenBank/DDBJ databases">
        <authorList>
            <person name="Noorani M."/>
        </authorList>
    </citation>
    <scope>NUCLEOTIDE SEQUENCE</scope>
    <source>
        <strain evidence="2">Yugu1</strain>
    </source>
</reference>
<keyword evidence="1" id="KW-0812">Transmembrane</keyword>
<dbReference type="OrthoDB" id="630954at2759"/>
<feature type="transmembrane region" description="Helical" evidence="1">
    <location>
        <begin position="173"/>
        <end position="192"/>
    </location>
</feature>
<evidence type="ECO:0000256" key="1">
    <source>
        <dbReference type="SAM" id="Phobius"/>
    </source>
</evidence>
<evidence type="ECO:0000313" key="2">
    <source>
        <dbReference type="EMBL" id="RCU61589.1"/>
    </source>
</evidence>
<dbReference type="EMBL" id="KQ475385">
    <property type="protein sequence ID" value="RCU61589.1"/>
    <property type="molecule type" value="Genomic_DNA"/>
</dbReference>
<feature type="transmembrane region" description="Helical" evidence="1">
    <location>
        <begin position="50"/>
        <end position="73"/>
    </location>
</feature>
<evidence type="ECO:0000313" key="3">
    <source>
        <dbReference type="EnsemblPlants" id="KQK85704"/>
    </source>
</evidence>
<name>K3Z2V9_SETIT</name>
<proteinExistence type="predicted"/>
<dbReference type="Proteomes" id="UP000004995">
    <property type="component" value="Unassembled WGS sequence"/>
</dbReference>
<organism evidence="2">
    <name type="scientific">Setaria italica</name>
    <name type="common">Foxtail millet</name>
    <name type="synonym">Panicum italicum</name>
    <dbReference type="NCBI Taxonomy" id="4555"/>
    <lineage>
        <taxon>Eukaryota</taxon>
        <taxon>Viridiplantae</taxon>
        <taxon>Streptophyta</taxon>
        <taxon>Embryophyta</taxon>
        <taxon>Tracheophyta</taxon>
        <taxon>Spermatophyta</taxon>
        <taxon>Magnoliopsida</taxon>
        <taxon>Liliopsida</taxon>
        <taxon>Poales</taxon>
        <taxon>Poaceae</taxon>
        <taxon>PACMAD clade</taxon>
        <taxon>Panicoideae</taxon>
        <taxon>Panicodae</taxon>
        <taxon>Paniceae</taxon>
        <taxon>Cenchrinae</taxon>
        <taxon>Setaria</taxon>
    </lineage>
</organism>
<keyword evidence="1" id="KW-1133">Transmembrane helix</keyword>
<dbReference type="FunCoup" id="K3Z2V9">
    <property type="interactions" value="863"/>
</dbReference>
<accession>K3Z2V9</accession>
<dbReference type="EnsemblPlants" id="KQK85704">
    <property type="protein sequence ID" value="KQK85704"/>
    <property type="gene ID" value="SETIT_020877mg"/>
</dbReference>
<protein>
    <submittedName>
        <fullName evidence="2 3">Uncharacterized protein</fullName>
    </submittedName>
</protein>
<feature type="transmembrane region" description="Helical" evidence="1">
    <location>
        <begin position="7"/>
        <end position="30"/>
    </location>
</feature>
<dbReference type="eggNOG" id="ENOG502R67J">
    <property type="taxonomic scope" value="Eukaryota"/>
</dbReference>